<dbReference type="GO" id="GO:0008483">
    <property type="term" value="F:transaminase activity"/>
    <property type="evidence" value="ECO:0007669"/>
    <property type="project" value="UniProtKB-KW"/>
</dbReference>
<evidence type="ECO:0000313" key="11">
    <source>
        <dbReference type="EMBL" id="MBM6948152.1"/>
    </source>
</evidence>
<dbReference type="FunFam" id="3.30.70.1400:FF:000001">
    <property type="entry name" value="Aminomethyltransferase"/>
    <property type="match status" value="1"/>
</dbReference>
<dbReference type="InterPro" id="IPR028896">
    <property type="entry name" value="GcvT/YgfZ/DmdA"/>
</dbReference>
<comment type="subunit">
    <text evidence="7">The glycine cleavage system is composed of four proteins: P, T, L and H.</text>
</comment>
<dbReference type="Pfam" id="PF08669">
    <property type="entry name" value="GCV_T_C"/>
    <property type="match status" value="1"/>
</dbReference>
<dbReference type="AlphaFoldDB" id="A0A938XDG7"/>
<dbReference type="RefSeq" id="WP_204906185.1">
    <property type="nucleotide sequence ID" value="NZ_JACJKS010000006.1"/>
</dbReference>
<reference evidence="11" key="1">
    <citation type="submission" date="2020-08" db="EMBL/GenBank/DDBJ databases">
        <authorList>
            <person name="Cejkova D."/>
            <person name="Kubasova T."/>
            <person name="Jahodarova E."/>
            <person name="Rychlik I."/>
        </authorList>
    </citation>
    <scope>NUCLEOTIDE SEQUENCE</scope>
    <source>
        <strain evidence="11">An582</strain>
    </source>
</reference>
<dbReference type="InterPro" id="IPR022903">
    <property type="entry name" value="GcvT_bac"/>
</dbReference>
<evidence type="ECO:0000256" key="4">
    <source>
        <dbReference type="ARBA" id="ARBA00022679"/>
    </source>
</evidence>
<evidence type="ECO:0000259" key="9">
    <source>
        <dbReference type="Pfam" id="PF01571"/>
    </source>
</evidence>
<comment type="catalytic activity">
    <reaction evidence="6 7">
        <text>N(6)-[(R)-S(8)-aminomethyldihydrolipoyl]-L-lysyl-[protein] + (6S)-5,6,7,8-tetrahydrofolate = N(6)-[(R)-dihydrolipoyl]-L-lysyl-[protein] + (6R)-5,10-methylene-5,6,7,8-tetrahydrofolate + NH4(+)</text>
        <dbReference type="Rhea" id="RHEA:16945"/>
        <dbReference type="Rhea" id="RHEA-COMP:10475"/>
        <dbReference type="Rhea" id="RHEA-COMP:10492"/>
        <dbReference type="ChEBI" id="CHEBI:15636"/>
        <dbReference type="ChEBI" id="CHEBI:28938"/>
        <dbReference type="ChEBI" id="CHEBI:57453"/>
        <dbReference type="ChEBI" id="CHEBI:83100"/>
        <dbReference type="ChEBI" id="CHEBI:83143"/>
        <dbReference type="EC" id="2.1.2.10"/>
    </reaction>
</comment>
<dbReference type="InterPro" id="IPR006222">
    <property type="entry name" value="GCVT_N"/>
</dbReference>
<evidence type="ECO:0000256" key="6">
    <source>
        <dbReference type="ARBA" id="ARBA00047665"/>
    </source>
</evidence>
<evidence type="ECO:0000256" key="3">
    <source>
        <dbReference type="ARBA" id="ARBA00022576"/>
    </source>
</evidence>
<dbReference type="HAMAP" id="MF_00259">
    <property type="entry name" value="GcvT"/>
    <property type="match status" value="1"/>
</dbReference>
<gene>
    <name evidence="7 11" type="primary">gcvT</name>
    <name evidence="11" type="ORF">H6A20_05710</name>
</gene>
<keyword evidence="4 7" id="KW-0808">Transferase</keyword>
<dbReference type="NCBIfam" id="TIGR00528">
    <property type="entry name" value="gcvT"/>
    <property type="match status" value="1"/>
</dbReference>
<dbReference type="PIRSF" id="PIRSF006487">
    <property type="entry name" value="GcvT"/>
    <property type="match status" value="1"/>
</dbReference>
<dbReference type="InterPro" id="IPR029043">
    <property type="entry name" value="GcvT/YgfZ_C"/>
</dbReference>
<feature type="binding site" evidence="8">
    <location>
        <position position="197"/>
    </location>
    <ligand>
        <name>substrate</name>
    </ligand>
</feature>
<evidence type="ECO:0000256" key="1">
    <source>
        <dbReference type="ARBA" id="ARBA00008609"/>
    </source>
</evidence>
<name>A0A938XDG7_9CLOT</name>
<dbReference type="SUPFAM" id="SSF101790">
    <property type="entry name" value="Aminomethyltransferase beta-barrel domain"/>
    <property type="match status" value="1"/>
</dbReference>
<dbReference type="GO" id="GO:0005960">
    <property type="term" value="C:glycine cleavage complex"/>
    <property type="evidence" value="ECO:0007669"/>
    <property type="project" value="InterPro"/>
</dbReference>
<feature type="domain" description="Aminomethyltransferase C-terminal" evidence="10">
    <location>
        <begin position="281"/>
        <end position="359"/>
    </location>
</feature>
<protein>
    <recommendedName>
        <fullName evidence="2 7">Aminomethyltransferase</fullName>
        <ecNumber evidence="2 7">2.1.2.10</ecNumber>
    </recommendedName>
    <alternativeName>
        <fullName evidence="5 7">Glycine cleavage system T protein</fullName>
    </alternativeName>
</protein>
<organism evidence="11 12">
    <name type="scientific">Mordavella massiliensis</name>
    <dbReference type="NCBI Taxonomy" id="1871024"/>
    <lineage>
        <taxon>Bacteria</taxon>
        <taxon>Bacillati</taxon>
        <taxon>Bacillota</taxon>
        <taxon>Clostridia</taxon>
        <taxon>Eubacteriales</taxon>
        <taxon>Clostridiaceae</taxon>
        <taxon>Mordavella</taxon>
    </lineage>
</organism>
<dbReference type="FunFam" id="4.10.1250.10:FF:000001">
    <property type="entry name" value="Aminomethyltransferase"/>
    <property type="match status" value="1"/>
</dbReference>
<dbReference type="NCBIfam" id="NF001567">
    <property type="entry name" value="PRK00389.1"/>
    <property type="match status" value="1"/>
</dbReference>
<dbReference type="GO" id="GO:0019464">
    <property type="term" value="P:glycine decarboxylation via glycine cleavage system"/>
    <property type="evidence" value="ECO:0007669"/>
    <property type="project" value="UniProtKB-UniRule"/>
</dbReference>
<dbReference type="InterPro" id="IPR006223">
    <property type="entry name" value="GcvT"/>
</dbReference>
<dbReference type="InterPro" id="IPR027266">
    <property type="entry name" value="TrmE/GcvT-like"/>
</dbReference>
<evidence type="ECO:0000256" key="8">
    <source>
        <dbReference type="PIRSR" id="PIRSR006487-1"/>
    </source>
</evidence>
<accession>A0A938XDG7</accession>
<proteinExistence type="inferred from homology"/>
<keyword evidence="3 7" id="KW-0032">Aminotransferase</keyword>
<feature type="domain" description="GCVT N-terminal" evidence="9">
    <location>
        <begin position="7"/>
        <end position="264"/>
    </location>
</feature>
<dbReference type="PANTHER" id="PTHR43757">
    <property type="entry name" value="AMINOMETHYLTRANSFERASE"/>
    <property type="match status" value="1"/>
</dbReference>
<evidence type="ECO:0000256" key="7">
    <source>
        <dbReference type="HAMAP-Rule" id="MF_00259"/>
    </source>
</evidence>
<evidence type="ECO:0000256" key="2">
    <source>
        <dbReference type="ARBA" id="ARBA00012616"/>
    </source>
</evidence>
<comment type="caution">
    <text evidence="11">The sequence shown here is derived from an EMBL/GenBank/DDBJ whole genome shotgun (WGS) entry which is preliminary data.</text>
</comment>
<comment type="similarity">
    <text evidence="1 7">Belongs to the GcvT family.</text>
</comment>
<comment type="function">
    <text evidence="7">The glycine cleavage system catalyzes the degradation of glycine.</text>
</comment>
<dbReference type="Proteomes" id="UP000705508">
    <property type="component" value="Unassembled WGS sequence"/>
</dbReference>
<dbReference type="GO" id="GO:0005829">
    <property type="term" value="C:cytosol"/>
    <property type="evidence" value="ECO:0007669"/>
    <property type="project" value="TreeGrafter"/>
</dbReference>
<dbReference type="PANTHER" id="PTHR43757:SF2">
    <property type="entry name" value="AMINOMETHYLTRANSFERASE, MITOCHONDRIAL"/>
    <property type="match status" value="1"/>
</dbReference>
<dbReference type="Gene3D" id="4.10.1250.10">
    <property type="entry name" value="Aminomethyltransferase fragment"/>
    <property type="match status" value="1"/>
</dbReference>
<dbReference type="Pfam" id="PF01571">
    <property type="entry name" value="GCV_T"/>
    <property type="match status" value="1"/>
</dbReference>
<evidence type="ECO:0000256" key="5">
    <source>
        <dbReference type="ARBA" id="ARBA00031395"/>
    </source>
</evidence>
<evidence type="ECO:0000313" key="12">
    <source>
        <dbReference type="Proteomes" id="UP000705508"/>
    </source>
</evidence>
<reference evidence="11" key="2">
    <citation type="journal article" date="2021" name="Sci. Rep.">
        <title>The distribution of antibiotic resistance genes in chicken gut microbiota commensals.</title>
        <authorList>
            <person name="Juricova H."/>
            <person name="Matiasovicova J."/>
            <person name="Kubasova T."/>
            <person name="Cejkova D."/>
            <person name="Rychlik I."/>
        </authorList>
    </citation>
    <scope>NUCLEOTIDE SEQUENCE</scope>
    <source>
        <strain evidence="11">An582</strain>
    </source>
</reference>
<dbReference type="Gene3D" id="2.40.30.110">
    <property type="entry name" value="Aminomethyltransferase beta-barrel domains"/>
    <property type="match status" value="1"/>
</dbReference>
<dbReference type="Gene3D" id="3.30.1360.120">
    <property type="entry name" value="Probable tRNA modification gtpase trme, domain 1"/>
    <property type="match status" value="1"/>
</dbReference>
<dbReference type="InterPro" id="IPR013977">
    <property type="entry name" value="GcvT_C"/>
</dbReference>
<dbReference type="GO" id="GO:0004047">
    <property type="term" value="F:aminomethyltransferase activity"/>
    <property type="evidence" value="ECO:0007669"/>
    <property type="project" value="UniProtKB-UniRule"/>
</dbReference>
<evidence type="ECO:0000259" key="10">
    <source>
        <dbReference type="Pfam" id="PF08669"/>
    </source>
</evidence>
<dbReference type="Gene3D" id="3.30.70.1400">
    <property type="entry name" value="Aminomethyltransferase beta-barrel domains"/>
    <property type="match status" value="1"/>
</dbReference>
<dbReference type="SUPFAM" id="SSF103025">
    <property type="entry name" value="Folate-binding domain"/>
    <property type="match status" value="1"/>
</dbReference>
<sequence>MERKTPLYEAHVEAGGKIVPFGGYLLPVQYKEGVIKEHMAVRTRAGLFDVSHMGEILCQGKDALANLQMMLTNNFDDLTDGQARYSPMCNEQGGTVDDLIVYKKADEDYFIVVNAANRDKDYQWMLDHQFGEVTFTDVSDQYAQLALQGPKAMEILRKVTAEENIPKKYYHAVFDTEAAGIPCVISKTGYTGEDGVELYLDSARAREMWDALLAAGEEEGLIPCGLGARDTLRMEAAMPLYGHEMDDQVTPLEAGLGFAVKMGKEDFIGKRALEEKGGPARKRIGLRVTGRGIIREHQDVYLGDRLIGRTTSGTHCPYLGCPVAMALVDADCTEPGTKVEADVRGRRVEAEIVSLPFYKRSK</sequence>
<dbReference type="FunFam" id="2.40.30.110:FF:000003">
    <property type="entry name" value="Aminomethyltransferase"/>
    <property type="match status" value="1"/>
</dbReference>
<dbReference type="EMBL" id="JACJKS010000006">
    <property type="protein sequence ID" value="MBM6948152.1"/>
    <property type="molecule type" value="Genomic_DNA"/>
</dbReference>
<dbReference type="EC" id="2.1.2.10" evidence="2 7"/>